<dbReference type="Proteomes" id="UP000192266">
    <property type="component" value="Unassembled WGS sequence"/>
</dbReference>
<dbReference type="Pfam" id="PF18962">
    <property type="entry name" value="Por_Secre_tail"/>
    <property type="match status" value="1"/>
</dbReference>
<dbReference type="Gene3D" id="3.20.20.80">
    <property type="entry name" value="Glycosidases"/>
    <property type="match status" value="1"/>
</dbReference>
<dbReference type="InterPro" id="IPR032522">
    <property type="entry name" value="DUF4961"/>
</dbReference>
<dbReference type="InterPro" id="IPR026444">
    <property type="entry name" value="Secre_tail"/>
</dbReference>
<dbReference type="SUPFAM" id="SSF81296">
    <property type="entry name" value="E set domains"/>
    <property type="match status" value="1"/>
</dbReference>
<dbReference type="Pfam" id="PF00128">
    <property type="entry name" value="Alpha-amylase"/>
    <property type="match status" value="1"/>
</dbReference>
<dbReference type="STRING" id="645990.SAMN00120144_1278"/>
<dbReference type="InterPro" id="IPR013783">
    <property type="entry name" value="Ig-like_fold"/>
</dbReference>
<keyword evidence="5" id="KW-1185">Reference proteome</keyword>
<dbReference type="SMART" id="SM00642">
    <property type="entry name" value="Aamy"/>
    <property type="match status" value="1"/>
</dbReference>
<proteinExistence type="inferred from homology"/>
<dbReference type="CDD" id="cd11350">
    <property type="entry name" value="AmyAc_4"/>
    <property type="match status" value="1"/>
</dbReference>
<dbReference type="Gene3D" id="2.60.40.10">
    <property type="entry name" value="Immunoglobulins"/>
    <property type="match status" value="2"/>
</dbReference>
<dbReference type="RefSeq" id="WP_234997567.1">
    <property type="nucleotide sequence ID" value="NZ_FWWW01000104.1"/>
</dbReference>
<dbReference type="PANTHER" id="PTHR43002">
    <property type="entry name" value="GLYCOGEN DEBRANCHING ENZYME"/>
    <property type="match status" value="1"/>
</dbReference>
<organism evidence="4 5">
    <name type="scientific">Hymenobacter roseosalivarius DSM 11622</name>
    <dbReference type="NCBI Taxonomy" id="645990"/>
    <lineage>
        <taxon>Bacteria</taxon>
        <taxon>Pseudomonadati</taxon>
        <taxon>Bacteroidota</taxon>
        <taxon>Cytophagia</taxon>
        <taxon>Cytophagales</taxon>
        <taxon>Hymenobacteraceae</taxon>
        <taxon>Hymenobacter</taxon>
    </lineage>
</organism>
<feature type="domain" description="Glycosyl hydrolase family 13 catalytic" evidence="3">
    <location>
        <begin position="403"/>
        <end position="769"/>
    </location>
</feature>
<dbReference type="InterPro" id="IPR006047">
    <property type="entry name" value="GH13_cat_dom"/>
</dbReference>
<dbReference type="NCBIfam" id="TIGR04183">
    <property type="entry name" value="Por_Secre_tail"/>
    <property type="match status" value="1"/>
</dbReference>
<dbReference type="InterPro" id="IPR017853">
    <property type="entry name" value="GH"/>
</dbReference>
<evidence type="ECO:0000256" key="1">
    <source>
        <dbReference type="ARBA" id="ARBA00008061"/>
    </source>
</evidence>
<dbReference type="SUPFAM" id="SSF51445">
    <property type="entry name" value="(Trans)glycosidases"/>
    <property type="match status" value="1"/>
</dbReference>
<evidence type="ECO:0000313" key="4">
    <source>
        <dbReference type="EMBL" id="SMC00524.1"/>
    </source>
</evidence>
<feature type="signal peptide" evidence="2">
    <location>
        <begin position="1"/>
        <end position="22"/>
    </location>
</feature>
<sequence>MKTLRLFFSLIVLLMGAHAAHAQVTTQPALFLASEPVTITFNAAQGNAELANFAGDVYIWTGVITDSPTGTTWSNVKSPNFNQPDAAAKMTRSATNANVYTITFTPNTFYPIPAGTKIYRLGMIFKNADGSKVGRGPSGDILVDVAQDKFNLRFTAPTGAGSNFFVLNTPTTVTGTSALPATLALFLNGVQLGATEPNATTISRSVTLTQPGANTLRLTATDANSTAETQLTVQTREAATVAALPAGAKKDGVTYLNGGASVILSLTAPNKQFIHAIGDFNDWQSGTASTLKRTPVSATDNTPDNSSNGRWWIQLDNLTPGREYAYQYLVDGTLRIADPYTQKVLDPNNDRFIPDATYPTAQLQYPTGKTTGIVSTFKSGQTEYQWQVNNFAKPKRTDLVVYELLVRDFIARHDYKTLTDTLSYLQRLGVNAIELMPINEFEGNESWGYNPSFYFTPDKYYGTKDDLKRFVDECHKRGIAVIIDMVLNHSFGQSPMAQLYFEGGAPSAASPWFNRAATHPFNVGYDFNHESPFTKYFVERVNEFWLQEYRIDGYRYDLSKGFTQRNNPNDVAAWGRRDDSRIAIWKNIYDQLRTIDPNVYCILEHLSDNDEEKILADYGMMLWGKMTDKYNEATMGYNTGDKSDFSGTYYRNRNWEQPHLVSYMESHDEERLMFKNISFGAATATYDTKSINVALARNEAAAAFFFTVPGPKMVWQFGELGYDFSINRCPDGTIKDDCRTANKPIRWDYREVQERRKLYNVYASLIALKKNEPVFETTNFTQSVVGAVKTIHLQDDNLKVTVIGNFDIVPQSVNPEFQQAGTWYNYLTGMTLSVTNPTANLTLQPGEYAVYTSRLINRPTTVLATRGPSNTTALRLTAAPNPATATATLRYELKTASPVTITITNLLGAAVRTLPATPRQSVGAHELPVSLTGLANGVYLVRLSTGEQIQTTRLVVQH</sequence>
<gene>
    <name evidence="4" type="ORF">SAMN00120144_1278</name>
</gene>
<name>A0A1W1W5Y6_9BACT</name>
<evidence type="ECO:0000256" key="2">
    <source>
        <dbReference type="SAM" id="SignalP"/>
    </source>
</evidence>
<dbReference type="EMBL" id="FWWW01000104">
    <property type="protein sequence ID" value="SMC00524.1"/>
    <property type="molecule type" value="Genomic_DNA"/>
</dbReference>
<protein>
    <submittedName>
        <fullName evidence="4">Alpha amylase catalytic region</fullName>
    </submittedName>
</protein>
<evidence type="ECO:0000259" key="3">
    <source>
        <dbReference type="SMART" id="SM00642"/>
    </source>
</evidence>
<accession>A0A1W1W5Y6</accession>
<dbReference type="AlphaFoldDB" id="A0A1W1W5Y6"/>
<dbReference type="GO" id="GO:0005975">
    <property type="term" value="P:carbohydrate metabolic process"/>
    <property type="evidence" value="ECO:0007669"/>
    <property type="project" value="InterPro"/>
</dbReference>
<feature type="chain" id="PRO_5012506590" evidence="2">
    <location>
        <begin position="23"/>
        <end position="958"/>
    </location>
</feature>
<dbReference type="InterPro" id="IPR014756">
    <property type="entry name" value="Ig_E-set"/>
</dbReference>
<keyword evidence="2" id="KW-0732">Signal</keyword>
<comment type="similarity">
    <text evidence="1">Belongs to the glycosyl hydrolase 13 family.</text>
</comment>
<evidence type="ECO:0000313" key="5">
    <source>
        <dbReference type="Proteomes" id="UP000192266"/>
    </source>
</evidence>
<dbReference type="Pfam" id="PF16328">
    <property type="entry name" value="DUF4961"/>
    <property type="match status" value="1"/>
</dbReference>
<reference evidence="4 5" key="1">
    <citation type="submission" date="2017-04" db="EMBL/GenBank/DDBJ databases">
        <authorList>
            <person name="Afonso C.L."/>
            <person name="Miller P.J."/>
            <person name="Scott M.A."/>
            <person name="Spackman E."/>
            <person name="Goraichik I."/>
            <person name="Dimitrov K.M."/>
            <person name="Suarez D.L."/>
            <person name="Swayne D.E."/>
        </authorList>
    </citation>
    <scope>NUCLEOTIDE SEQUENCE [LARGE SCALE GENOMIC DNA]</scope>
    <source>
        <strain evidence="4 5">DSM 11622</strain>
    </source>
</reference>